<reference evidence="10 11" key="1">
    <citation type="submission" date="2016-10" db="EMBL/GenBank/DDBJ databases">
        <authorList>
            <person name="de Groot N.N."/>
        </authorList>
    </citation>
    <scope>NUCLEOTIDE SEQUENCE [LARGE SCALE GENOMIC DNA]</scope>
    <source>
        <strain evidence="10 11">S137</strain>
    </source>
</reference>
<comment type="function">
    <text evidence="5">A flexible structure which links the flagellar filament to the drive apparatus in the basal body.</text>
</comment>
<feature type="domain" description="Flagellar hook protein FlgE/F/G-like D1" evidence="9">
    <location>
        <begin position="97"/>
        <end position="158"/>
    </location>
</feature>
<evidence type="ECO:0000313" key="10">
    <source>
        <dbReference type="EMBL" id="SDP20959.1"/>
    </source>
</evidence>
<evidence type="ECO:0000256" key="1">
    <source>
        <dbReference type="ARBA" id="ARBA00004117"/>
    </source>
</evidence>
<dbReference type="PROSITE" id="PS00588">
    <property type="entry name" value="FLAGELLA_BB_ROD"/>
    <property type="match status" value="1"/>
</dbReference>
<dbReference type="InterPro" id="IPR037925">
    <property type="entry name" value="FlgE/F/G-like"/>
</dbReference>
<feature type="domain" description="Flagellar basal body rod protein N-terminal" evidence="6">
    <location>
        <begin position="5"/>
        <end position="35"/>
    </location>
</feature>
<dbReference type="SUPFAM" id="SSF117143">
    <property type="entry name" value="Flagellar hook protein flgE"/>
    <property type="match status" value="1"/>
</dbReference>
<dbReference type="EMBL" id="FNJQ01000009">
    <property type="protein sequence ID" value="SDP20959.1"/>
    <property type="molecule type" value="Genomic_DNA"/>
</dbReference>
<dbReference type="InterPro" id="IPR011491">
    <property type="entry name" value="FlgE_D2"/>
</dbReference>
<dbReference type="InterPro" id="IPR037058">
    <property type="entry name" value="Falgellar_hook_FlgE_sf"/>
</dbReference>
<dbReference type="GO" id="GO:0009424">
    <property type="term" value="C:bacterial-type flagellum hook"/>
    <property type="evidence" value="ECO:0007669"/>
    <property type="project" value="TreeGrafter"/>
</dbReference>
<dbReference type="InterPro" id="IPR010930">
    <property type="entry name" value="Flg_bb/hook_C_dom"/>
</dbReference>
<evidence type="ECO:0000259" key="7">
    <source>
        <dbReference type="Pfam" id="PF06429"/>
    </source>
</evidence>
<keyword evidence="10" id="KW-0969">Cilium</keyword>
<feature type="domain" description="Flagellar hook protein FlgE D2" evidence="8">
    <location>
        <begin position="241"/>
        <end position="398"/>
    </location>
</feature>
<dbReference type="RefSeq" id="WP_074571946.1">
    <property type="nucleotide sequence ID" value="NZ_FNJQ01000009.1"/>
</dbReference>
<gene>
    <name evidence="10" type="ORF">SAMN05216366_10971</name>
</gene>
<sequence>MMRSLYSGVSGVKGHQTRMDVVGNNIANVNTTGFKSGRVTFADTLSQTQSSASAPAGNLGGTNPKQIGLGVGVSTIDTLFTDGAVQATGKNTDLCLSGNGLFVVKNGNETYYTRNGAFEFDESGNYVMPGNGMKVQGWMGTNGTLSTTGAVTDIVIQNGKPMEAKATEQSIYSYNLKANPPIITEYSFTNGTTTYTRTSGTHDGYYVEASTSQPVTVTFSDGTKTTYTSGVYTIGRSLPVSTTFNYYDSLGTVHTATVLLEKAAVGAMSYTDENGNTQDNKTGTAWAVSLGSTAAVKETDGSTTNYSLGTHTLAFDENGVLRTATNFTPTDALTYDSDSAIAQADMSYEPDDITASSAATIKLTATVHAPNGSTRPQDITLDYSNVTSYADINTINATANGNAAGTLKSVSIDSSGVITGVYTNGVRQSEAQVAVAQFSNISGLTKTGSSLYQASNNSGTANVKTATDIGCSITPSALEMSNVDIANEFSDMIITQRGFQSNSKIITTSDEMLETMINMKR</sequence>
<dbReference type="PANTHER" id="PTHR30435">
    <property type="entry name" value="FLAGELLAR PROTEIN"/>
    <property type="match status" value="1"/>
</dbReference>
<dbReference type="Pfam" id="PF22692">
    <property type="entry name" value="LlgE_F_G_D1"/>
    <property type="match status" value="1"/>
</dbReference>
<keyword evidence="10" id="KW-0966">Cell projection</keyword>
<evidence type="ECO:0000256" key="5">
    <source>
        <dbReference type="RuleBase" id="RU362116"/>
    </source>
</evidence>
<evidence type="ECO:0000259" key="6">
    <source>
        <dbReference type="Pfam" id="PF00460"/>
    </source>
</evidence>
<protein>
    <recommendedName>
        <fullName evidence="3 5">Flagellar hook protein FlgE</fullName>
    </recommendedName>
</protein>
<dbReference type="GO" id="GO:0009425">
    <property type="term" value="C:bacterial-type flagellum basal body"/>
    <property type="evidence" value="ECO:0007669"/>
    <property type="project" value="UniProtKB-SubCell"/>
</dbReference>
<dbReference type="OrthoDB" id="9804559at2"/>
<dbReference type="PANTHER" id="PTHR30435:SF1">
    <property type="entry name" value="FLAGELLAR HOOK PROTEIN FLGE"/>
    <property type="match status" value="1"/>
</dbReference>
<evidence type="ECO:0000256" key="2">
    <source>
        <dbReference type="ARBA" id="ARBA00009677"/>
    </source>
</evidence>
<comment type="similarity">
    <text evidence="2 5">Belongs to the flagella basal body rod proteins family.</text>
</comment>
<dbReference type="InterPro" id="IPR019776">
    <property type="entry name" value="Flagellar_basal_body_rod_CS"/>
</dbReference>
<dbReference type="InterPro" id="IPR020013">
    <property type="entry name" value="Flagellar_FlgE/F/G"/>
</dbReference>
<keyword evidence="10" id="KW-0282">Flagellum</keyword>
<evidence type="ECO:0000259" key="8">
    <source>
        <dbReference type="Pfam" id="PF07559"/>
    </source>
</evidence>
<dbReference type="GO" id="GO:0005829">
    <property type="term" value="C:cytosol"/>
    <property type="evidence" value="ECO:0007669"/>
    <property type="project" value="TreeGrafter"/>
</dbReference>
<dbReference type="Proteomes" id="UP000182412">
    <property type="component" value="Unassembled WGS sequence"/>
</dbReference>
<keyword evidence="4 5" id="KW-0975">Bacterial flagellum</keyword>
<dbReference type="Pfam" id="PF00460">
    <property type="entry name" value="Flg_bb_rod"/>
    <property type="match status" value="1"/>
</dbReference>
<evidence type="ECO:0000313" key="11">
    <source>
        <dbReference type="Proteomes" id="UP000182412"/>
    </source>
</evidence>
<dbReference type="InterPro" id="IPR001444">
    <property type="entry name" value="Flag_bb_rod_N"/>
</dbReference>
<name>A0A1H0QVP6_SELRU</name>
<dbReference type="Pfam" id="PF07559">
    <property type="entry name" value="FlgE_D2"/>
    <property type="match status" value="1"/>
</dbReference>
<evidence type="ECO:0000256" key="3">
    <source>
        <dbReference type="ARBA" id="ARBA00019015"/>
    </source>
</evidence>
<dbReference type="GO" id="GO:0071978">
    <property type="term" value="P:bacterial-type flagellum-dependent swarming motility"/>
    <property type="evidence" value="ECO:0007669"/>
    <property type="project" value="TreeGrafter"/>
</dbReference>
<comment type="subcellular location">
    <subcellularLocation>
        <location evidence="1 5">Bacterial flagellum basal body</location>
    </subcellularLocation>
</comment>
<dbReference type="InterPro" id="IPR053967">
    <property type="entry name" value="LlgE_F_G-like_D1"/>
</dbReference>
<evidence type="ECO:0000259" key="9">
    <source>
        <dbReference type="Pfam" id="PF22692"/>
    </source>
</evidence>
<dbReference type="Pfam" id="PF06429">
    <property type="entry name" value="Flg_bbr_C"/>
    <property type="match status" value="1"/>
</dbReference>
<organism evidence="10 11">
    <name type="scientific">Selenomonas ruminantium</name>
    <dbReference type="NCBI Taxonomy" id="971"/>
    <lineage>
        <taxon>Bacteria</taxon>
        <taxon>Bacillati</taxon>
        <taxon>Bacillota</taxon>
        <taxon>Negativicutes</taxon>
        <taxon>Selenomonadales</taxon>
        <taxon>Selenomonadaceae</taxon>
        <taxon>Selenomonas</taxon>
    </lineage>
</organism>
<evidence type="ECO:0000256" key="4">
    <source>
        <dbReference type="ARBA" id="ARBA00023143"/>
    </source>
</evidence>
<dbReference type="AlphaFoldDB" id="A0A1H0QVP6"/>
<proteinExistence type="inferred from homology"/>
<accession>A0A1H0QVP6</accession>
<dbReference type="NCBIfam" id="TIGR03506">
    <property type="entry name" value="FlgEFG_subfam"/>
    <property type="match status" value="1"/>
</dbReference>
<feature type="domain" description="Flagellar basal-body/hook protein C-terminal" evidence="7">
    <location>
        <begin position="476"/>
        <end position="519"/>
    </location>
</feature>
<dbReference type="Gene3D" id="2.60.98.20">
    <property type="entry name" value="Flagellar hook protein FlgE"/>
    <property type="match status" value="1"/>
</dbReference>